<comment type="similarity">
    <text evidence="1 4">Belongs to the D-isomer specific 2-hydroxyacid dehydrogenase family.</text>
</comment>
<dbReference type="SUPFAM" id="SSF51735">
    <property type="entry name" value="NAD(P)-binding Rossmann-fold domains"/>
    <property type="match status" value="1"/>
</dbReference>
<dbReference type="SUPFAM" id="SSF52283">
    <property type="entry name" value="Formate/glycerate dehydrogenase catalytic domain-like"/>
    <property type="match status" value="1"/>
</dbReference>
<dbReference type="Gene3D" id="3.40.50.720">
    <property type="entry name" value="NAD(P)-binding Rossmann-like Domain"/>
    <property type="match status" value="2"/>
</dbReference>
<reference evidence="7 8" key="1">
    <citation type="submission" date="2018-09" db="EMBL/GenBank/DDBJ databases">
        <title>Genomic Encyclopedia of Type Strains, Phase III (KMG-III): the genomes of soil and plant-associated and newly described type strains.</title>
        <authorList>
            <person name="Whitman W."/>
        </authorList>
    </citation>
    <scope>NUCLEOTIDE SEQUENCE [LARGE SCALE GENOMIC DNA]</scope>
    <source>
        <strain evidence="7 8">CECT 7938</strain>
    </source>
</reference>
<proteinExistence type="inferred from homology"/>
<feature type="domain" description="D-isomer specific 2-hydroxyacid dehydrogenase catalytic" evidence="5">
    <location>
        <begin position="39"/>
        <end position="329"/>
    </location>
</feature>
<keyword evidence="3" id="KW-0520">NAD</keyword>
<evidence type="ECO:0000259" key="5">
    <source>
        <dbReference type="Pfam" id="PF00389"/>
    </source>
</evidence>
<gene>
    <name evidence="7" type="ORF">DFQ12_4695</name>
</gene>
<dbReference type="EMBL" id="RAPY01000005">
    <property type="protein sequence ID" value="RKE45615.1"/>
    <property type="molecule type" value="Genomic_DNA"/>
</dbReference>
<dbReference type="GO" id="GO:0051287">
    <property type="term" value="F:NAD binding"/>
    <property type="evidence" value="ECO:0007669"/>
    <property type="project" value="InterPro"/>
</dbReference>
<accession>A0A420AMF6</accession>
<feature type="domain" description="D-isomer specific 2-hydroxyacid dehydrogenase NAD-binding" evidence="6">
    <location>
        <begin position="128"/>
        <end position="301"/>
    </location>
</feature>
<dbReference type="GO" id="GO:0016616">
    <property type="term" value="F:oxidoreductase activity, acting on the CH-OH group of donors, NAD or NADP as acceptor"/>
    <property type="evidence" value="ECO:0007669"/>
    <property type="project" value="InterPro"/>
</dbReference>
<name>A0A420AMF6_SPHD1</name>
<evidence type="ECO:0000256" key="2">
    <source>
        <dbReference type="ARBA" id="ARBA00023002"/>
    </source>
</evidence>
<evidence type="ECO:0000313" key="7">
    <source>
        <dbReference type="EMBL" id="RKE45615.1"/>
    </source>
</evidence>
<dbReference type="AlphaFoldDB" id="A0A420AMF6"/>
<organism evidence="7 8">
    <name type="scientific">Sphingobacterium detergens</name>
    <dbReference type="NCBI Taxonomy" id="1145106"/>
    <lineage>
        <taxon>Bacteria</taxon>
        <taxon>Pseudomonadati</taxon>
        <taxon>Bacteroidota</taxon>
        <taxon>Sphingobacteriia</taxon>
        <taxon>Sphingobacteriales</taxon>
        <taxon>Sphingobacteriaceae</taxon>
        <taxon>Sphingobacterium</taxon>
    </lineage>
</organism>
<dbReference type="PANTHER" id="PTHR42789:SF1">
    <property type="entry name" value="D-ISOMER SPECIFIC 2-HYDROXYACID DEHYDROGENASE FAMILY PROTEIN (AFU_ORTHOLOGUE AFUA_6G10090)"/>
    <property type="match status" value="1"/>
</dbReference>
<dbReference type="Proteomes" id="UP000286246">
    <property type="component" value="Unassembled WGS sequence"/>
</dbReference>
<dbReference type="PANTHER" id="PTHR42789">
    <property type="entry name" value="D-ISOMER SPECIFIC 2-HYDROXYACID DEHYDROGENASE FAMILY PROTEIN (AFU_ORTHOLOGUE AFUA_6G10090)"/>
    <property type="match status" value="1"/>
</dbReference>
<dbReference type="InterPro" id="IPR006139">
    <property type="entry name" value="D-isomer_2_OHA_DH_cat_dom"/>
</dbReference>
<protein>
    <submittedName>
        <fullName evidence="7">D-3-phosphoglycerate dehydrogenase</fullName>
    </submittedName>
</protein>
<evidence type="ECO:0000259" key="6">
    <source>
        <dbReference type="Pfam" id="PF02826"/>
    </source>
</evidence>
<evidence type="ECO:0000256" key="1">
    <source>
        <dbReference type="ARBA" id="ARBA00005854"/>
    </source>
</evidence>
<dbReference type="CDD" id="cd12169">
    <property type="entry name" value="PGDH_like_1"/>
    <property type="match status" value="1"/>
</dbReference>
<dbReference type="RefSeq" id="WP_244211825.1">
    <property type="nucleotide sequence ID" value="NZ_RAPY01000005.1"/>
</dbReference>
<evidence type="ECO:0000256" key="4">
    <source>
        <dbReference type="RuleBase" id="RU003719"/>
    </source>
</evidence>
<evidence type="ECO:0000313" key="8">
    <source>
        <dbReference type="Proteomes" id="UP000286246"/>
    </source>
</evidence>
<keyword evidence="8" id="KW-1185">Reference proteome</keyword>
<sequence>MRTDRDNEWCKLSHKKMRITILDDYQDAVRQLDCFKILDGHDVQILKQSYTDPAQLAEKLKNTEALVLIRERTKISADLLSRLPNLQLISQTGKISNHLDLAICSAYQVAVAESMGSPVAPAELTWLLIMNGLRKLPQAIAGMKAGQWQTNIGQSVAGKTIGIWSYGKIGRRVAQYAKAFGAQVIVWGSENSREEAVKDGFLAASSKSDFFHFADVVTLHLRLVPETRAIVKLEDLLSMKPSALFVNTSRAELVEQGALLDALISGTPGAAAVDVYESEPITDSNYPLLRMPNVICTPHLGYVEENGYEQLFKLAFENIVAFAQGVPQHIANPEVLQG</sequence>
<evidence type="ECO:0000256" key="3">
    <source>
        <dbReference type="ARBA" id="ARBA00023027"/>
    </source>
</evidence>
<dbReference type="InterPro" id="IPR050857">
    <property type="entry name" value="D-2-hydroxyacid_DH"/>
</dbReference>
<dbReference type="InterPro" id="IPR006140">
    <property type="entry name" value="D-isomer_DH_NAD-bd"/>
</dbReference>
<dbReference type="Pfam" id="PF02826">
    <property type="entry name" value="2-Hacid_dh_C"/>
    <property type="match status" value="1"/>
</dbReference>
<dbReference type="Pfam" id="PF00389">
    <property type="entry name" value="2-Hacid_dh"/>
    <property type="match status" value="1"/>
</dbReference>
<keyword evidence="2 4" id="KW-0560">Oxidoreductase</keyword>
<comment type="caution">
    <text evidence="7">The sequence shown here is derived from an EMBL/GenBank/DDBJ whole genome shotgun (WGS) entry which is preliminary data.</text>
</comment>
<dbReference type="InterPro" id="IPR036291">
    <property type="entry name" value="NAD(P)-bd_dom_sf"/>
</dbReference>